<dbReference type="Gene3D" id="3.60.120.10">
    <property type="entry name" value="Anthranilate synthase"/>
    <property type="match status" value="1"/>
</dbReference>
<keyword evidence="3" id="KW-1185">Reference proteome</keyword>
<name>A0A5Q2Q7F5_9GAMM</name>
<reference evidence="2 3" key="1">
    <citation type="submission" date="2019-11" db="EMBL/GenBank/DDBJ databases">
        <authorList>
            <person name="Khan S.A."/>
            <person name="Jeon C.O."/>
            <person name="Chun B.H."/>
        </authorList>
    </citation>
    <scope>NUCLEOTIDE SEQUENCE [LARGE SCALE GENOMIC DNA]</scope>
    <source>
        <strain evidence="2 3">IMCC 1097</strain>
    </source>
</reference>
<dbReference type="EMBL" id="CP045871">
    <property type="protein sequence ID" value="QGG80399.1"/>
    <property type="molecule type" value="Genomic_DNA"/>
</dbReference>
<organism evidence="2 3">
    <name type="scientific">Litorivicinus lipolyticus</name>
    <dbReference type="NCBI Taxonomy" id="418701"/>
    <lineage>
        <taxon>Bacteria</taxon>
        <taxon>Pseudomonadati</taxon>
        <taxon>Pseudomonadota</taxon>
        <taxon>Gammaproteobacteria</taxon>
        <taxon>Oceanospirillales</taxon>
        <taxon>Litorivicinaceae</taxon>
        <taxon>Litorivicinus</taxon>
    </lineage>
</organism>
<dbReference type="RefSeq" id="WP_153713903.1">
    <property type="nucleotide sequence ID" value="NZ_CP045871.1"/>
</dbReference>
<dbReference type="InterPro" id="IPR015890">
    <property type="entry name" value="Chorismate_C"/>
</dbReference>
<sequence>MTTTPYALMGIGSDTTLWFSDLRERRSAGVDRGPVWRELQSDSQRHPVTFGISYEASVADFLGTASDPLPGLDACVWGRVETLSNDEVLARLPVADCALEWSLSQDFEQWRAAYDRVQGYLAAGDCYQVNLTVRGQGRFAGSAQALHRRLLAHQWVPFHALMPWGDGWAVSQSPEQLWSVDGDAIHCEPMKGTIANHDDDARARALANWLADDPKNRAENVMIVDLIRNDLGRIAVTGSVQVPIAFEVRRFQTVQQMVSRIQAQLVDPRLDAWARALIPFGSITGAPKKRAIEVITELESTPRGLYTGSLGYLHQGRSVANVAIRTLTHANGHFEFGVGGGITVGSEVQDEWDEVHLKTRFLNA</sequence>
<dbReference type="PANTHER" id="PTHR11236">
    <property type="entry name" value="AMINOBENZOATE/ANTHRANILATE SYNTHASE"/>
    <property type="match status" value="1"/>
</dbReference>
<dbReference type="AlphaFoldDB" id="A0A5Q2Q7F5"/>
<dbReference type="SUPFAM" id="SSF56322">
    <property type="entry name" value="ADC synthase"/>
    <property type="match status" value="1"/>
</dbReference>
<dbReference type="GO" id="GO:0046820">
    <property type="term" value="F:4-amino-4-deoxychorismate synthase activity"/>
    <property type="evidence" value="ECO:0007669"/>
    <property type="project" value="TreeGrafter"/>
</dbReference>
<evidence type="ECO:0000313" key="2">
    <source>
        <dbReference type="EMBL" id="QGG80399.1"/>
    </source>
</evidence>
<dbReference type="OrthoDB" id="9803598at2"/>
<accession>A0A5Q2Q7F5</accession>
<feature type="domain" description="Chorismate-utilising enzyme C-terminal" evidence="1">
    <location>
        <begin position="107"/>
        <end position="358"/>
    </location>
</feature>
<dbReference type="GO" id="GO:0000162">
    <property type="term" value="P:L-tryptophan biosynthetic process"/>
    <property type="evidence" value="ECO:0007669"/>
    <property type="project" value="TreeGrafter"/>
</dbReference>
<evidence type="ECO:0000313" key="3">
    <source>
        <dbReference type="Proteomes" id="UP000388235"/>
    </source>
</evidence>
<dbReference type="PRINTS" id="PR00095">
    <property type="entry name" value="ANTSNTHASEI"/>
</dbReference>
<dbReference type="Proteomes" id="UP000388235">
    <property type="component" value="Chromosome"/>
</dbReference>
<dbReference type="PANTHER" id="PTHR11236:SF50">
    <property type="entry name" value="AMINODEOXYCHORISMATE SYNTHASE COMPONENT 1"/>
    <property type="match status" value="1"/>
</dbReference>
<dbReference type="InterPro" id="IPR005801">
    <property type="entry name" value="ADC_synthase"/>
</dbReference>
<protein>
    <recommendedName>
        <fullName evidence="1">Chorismate-utilising enzyme C-terminal domain-containing protein</fullName>
    </recommendedName>
</protein>
<evidence type="ECO:0000259" key="1">
    <source>
        <dbReference type="Pfam" id="PF00425"/>
    </source>
</evidence>
<dbReference type="KEGG" id="llp:GH975_07370"/>
<dbReference type="Pfam" id="PF00425">
    <property type="entry name" value="Chorismate_bind"/>
    <property type="match status" value="1"/>
</dbReference>
<dbReference type="InterPro" id="IPR019999">
    <property type="entry name" value="Anth_synth_I-like"/>
</dbReference>
<proteinExistence type="predicted"/>
<gene>
    <name evidence="2" type="ORF">GH975_07370</name>
</gene>